<dbReference type="AlphaFoldDB" id="A0A841KX68"/>
<keyword evidence="4 6" id="KW-0238">DNA-binding</keyword>
<feature type="domain" description="Tyr recombinase" evidence="7">
    <location>
        <begin position="212"/>
        <end position="415"/>
    </location>
</feature>
<organism evidence="9 10">
    <name type="scientific">Anaerosolibacter carboniphilus</name>
    <dbReference type="NCBI Taxonomy" id="1417629"/>
    <lineage>
        <taxon>Bacteria</taxon>
        <taxon>Bacillati</taxon>
        <taxon>Bacillota</taxon>
        <taxon>Clostridia</taxon>
        <taxon>Peptostreptococcales</taxon>
        <taxon>Thermotaleaceae</taxon>
        <taxon>Anaerosolibacter</taxon>
    </lineage>
</organism>
<evidence type="ECO:0000259" key="8">
    <source>
        <dbReference type="PROSITE" id="PS51900"/>
    </source>
</evidence>
<evidence type="ECO:0000256" key="6">
    <source>
        <dbReference type="PROSITE-ProRule" id="PRU01248"/>
    </source>
</evidence>
<dbReference type="PROSITE" id="PS51898">
    <property type="entry name" value="TYR_RECOMBINASE"/>
    <property type="match status" value="1"/>
</dbReference>
<keyword evidence="10" id="KW-1185">Reference proteome</keyword>
<dbReference type="GO" id="GO:0015074">
    <property type="term" value="P:DNA integration"/>
    <property type="evidence" value="ECO:0007669"/>
    <property type="project" value="UniProtKB-KW"/>
</dbReference>
<dbReference type="EMBL" id="JACHEN010000034">
    <property type="protein sequence ID" value="MBB6218224.1"/>
    <property type="molecule type" value="Genomic_DNA"/>
</dbReference>
<dbReference type="Proteomes" id="UP000579281">
    <property type="component" value="Unassembled WGS sequence"/>
</dbReference>
<dbReference type="InterPro" id="IPR010998">
    <property type="entry name" value="Integrase_recombinase_N"/>
</dbReference>
<dbReference type="Pfam" id="PF00589">
    <property type="entry name" value="Phage_integrase"/>
    <property type="match status" value="1"/>
</dbReference>
<dbReference type="InterPro" id="IPR050090">
    <property type="entry name" value="Tyrosine_recombinase_XerCD"/>
</dbReference>
<dbReference type="PANTHER" id="PTHR30349">
    <property type="entry name" value="PHAGE INTEGRASE-RELATED"/>
    <property type="match status" value="1"/>
</dbReference>
<dbReference type="InterPro" id="IPR013762">
    <property type="entry name" value="Integrase-like_cat_sf"/>
</dbReference>
<keyword evidence="5" id="KW-0233">DNA recombination</keyword>
<comment type="similarity">
    <text evidence="2">Belongs to the 'phage' integrase family.</text>
</comment>
<comment type="function">
    <text evidence="1">Site-specific tyrosine recombinase, which acts by catalyzing the cutting and rejoining of the recombining DNA molecules.</text>
</comment>
<evidence type="ECO:0000313" key="9">
    <source>
        <dbReference type="EMBL" id="MBB6218224.1"/>
    </source>
</evidence>
<feature type="domain" description="Core-binding (CB)" evidence="8">
    <location>
        <begin position="69"/>
        <end position="190"/>
    </location>
</feature>
<dbReference type="InterPro" id="IPR011010">
    <property type="entry name" value="DNA_brk_join_enz"/>
</dbReference>
<dbReference type="InterPro" id="IPR044068">
    <property type="entry name" value="CB"/>
</dbReference>
<name>A0A841KX68_9FIRM</name>
<evidence type="ECO:0000256" key="4">
    <source>
        <dbReference type="ARBA" id="ARBA00023125"/>
    </source>
</evidence>
<dbReference type="Pfam" id="PF14659">
    <property type="entry name" value="Phage_int_SAM_3"/>
    <property type="match status" value="1"/>
</dbReference>
<dbReference type="Gene3D" id="1.10.150.130">
    <property type="match status" value="1"/>
</dbReference>
<evidence type="ECO:0000256" key="2">
    <source>
        <dbReference type="ARBA" id="ARBA00008857"/>
    </source>
</evidence>
<dbReference type="PROSITE" id="PS51900">
    <property type="entry name" value="CB"/>
    <property type="match status" value="1"/>
</dbReference>
<protein>
    <submittedName>
        <fullName evidence="9">Integrase</fullName>
    </submittedName>
</protein>
<evidence type="ECO:0000256" key="3">
    <source>
        <dbReference type="ARBA" id="ARBA00022908"/>
    </source>
</evidence>
<dbReference type="GO" id="GO:0006310">
    <property type="term" value="P:DNA recombination"/>
    <property type="evidence" value="ECO:0007669"/>
    <property type="project" value="UniProtKB-KW"/>
</dbReference>
<dbReference type="InterPro" id="IPR004107">
    <property type="entry name" value="Integrase_SAM-like_N"/>
</dbReference>
<evidence type="ECO:0000313" key="10">
    <source>
        <dbReference type="Proteomes" id="UP000579281"/>
    </source>
</evidence>
<gene>
    <name evidence="9" type="ORF">HNQ80_004364</name>
</gene>
<evidence type="ECO:0000256" key="1">
    <source>
        <dbReference type="ARBA" id="ARBA00003283"/>
    </source>
</evidence>
<sequence length="421" mass="47662">MPNKRGQGEGSIRKRGDGTWEARYTIGKDENGKQIRKSVYGHGRQEVAQKLTKILNEINSGLYVEPTKMTVNDWLNTWLKEYKMPSLKAKTYDSYAHTIDYFIRPIIGHIVLKDLRPDQVQSMLNEIKNRLPVRTSVAISKLEEELKGSTTPKQKKVITAQIEALKDDKISSRTVKYVHIILNGALKQALKNNLVVRNVCEAVNVPKKDDKKEIKVLTIDSQKKFLDAIKGHRLEAAFMLNISTGVRVGELLGLTWPNVDFDENTIRITQTVSRVKNSATGKSSLQFSTPKTEKSKRTIPLLPQAVELLKKHKELQDEQKAEIEEGYAPHNLVFCTELGNPIDPKNYSRSFNAILKAAAIDHINLHALRHTFATRGLENGIELKVMQELLGHSSIMLTADTYSHVLPDKKRKAIDKLKNIF</sequence>
<evidence type="ECO:0000259" key="7">
    <source>
        <dbReference type="PROSITE" id="PS51898"/>
    </source>
</evidence>
<comment type="caution">
    <text evidence="9">The sequence shown here is derived from an EMBL/GenBank/DDBJ whole genome shotgun (WGS) entry which is preliminary data.</text>
</comment>
<keyword evidence="3" id="KW-0229">DNA integration</keyword>
<accession>A0A841KX68</accession>
<dbReference type="SUPFAM" id="SSF56349">
    <property type="entry name" value="DNA breaking-rejoining enzymes"/>
    <property type="match status" value="1"/>
</dbReference>
<dbReference type="CDD" id="cd01189">
    <property type="entry name" value="INT_ICEBs1_C_like"/>
    <property type="match status" value="1"/>
</dbReference>
<dbReference type="Gene3D" id="1.10.443.10">
    <property type="entry name" value="Intergrase catalytic core"/>
    <property type="match status" value="1"/>
</dbReference>
<dbReference type="GO" id="GO:0003677">
    <property type="term" value="F:DNA binding"/>
    <property type="evidence" value="ECO:0007669"/>
    <property type="project" value="UniProtKB-UniRule"/>
</dbReference>
<proteinExistence type="inferred from homology"/>
<dbReference type="RefSeq" id="WP_184312711.1">
    <property type="nucleotide sequence ID" value="NZ_JACHEN010000034.1"/>
</dbReference>
<reference evidence="9 10" key="1">
    <citation type="submission" date="2020-08" db="EMBL/GenBank/DDBJ databases">
        <title>Genomic Encyclopedia of Type Strains, Phase IV (KMG-IV): sequencing the most valuable type-strain genomes for metagenomic binning, comparative biology and taxonomic classification.</title>
        <authorList>
            <person name="Goeker M."/>
        </authorList>
    </citation>
    <scope>NUCLEOTIDE SEQUENCE [LARGE SCALE GENOMIC DNA]</scope>
    <source>
        <strain evidence="9 10">DSM 103526</strain>
    </source>
</reference>
<dbReference type="InterPro" id="IPR002104">
    <property type="entry name" value="Integrase_catalytic"/>
</dbReference>
<dbReference type="PANTHER" id="PTHR30349:SF91">
    <property type="entry name" value="INTA PROTEIN"/>
    <property type="match status" value="1"/>
</dbReference>
<evidence type="ECO:0000256" key="5">
    <source>
        <dbReference type="ARBA" id="ARBA00023172"/>
    </source>
</evidence>